<gene>
    <name evidence="3" type="ORF">OKA104_LOCUS28662</name>
    <name evidence="2" type="ORF">VCS650_LOCUS37127</name>
</gene>
<protein>
    <submittedName>
        <fullName evidence="3">Uncharacterized protein</fullName>
    </submittedName>
</protein>
<evidence type="ECO:0000313" key="2">
    <source>
        <dbReference type="EMBL" id="CAF1411268.1"/>
    </source>
</evidence>
<comment type="caution">
    <text evidence="3">The sequence shown here is derived from an EMBL/GenBank/DDBJ whole genome shotgun (WGS) entry which is preliminary data.</text>
</comment>
<dbReference type="Proteomes" id="UP000663891">
    <property type="component" value="Unassembled WGS sequence"/>
</dbReference>
<dbReference type="Proteomes" id="UP000663881">
    <property type="component" value="Unassembled WGS sequence"/>
</dbReference>
<dbReference type="EMBL" id="CAJNON010000972">
    <property type="protein sequence ID" value="CAF1411268.1"/>
    <property type="molecule type" value="Genomic_DNA"/>
</dbReference>
<dbReference type="AlphaFoldDB" id="A0A819MLX9"/>
<dbReference type="EMBL" id="CAJOAY010002804">
    <property type="protein sequence ID" value="CAF3981027.1"/>
    <property type="molecule type" value="Genomic_DNA"/>
</dbReference>
<organism evidence="3 4">
    <name type="scientific">Adineta steineri</name>
    <dbReference type="NCBI Taxonomy" id="433720"/>
    <lineage>
        <taxon>Eukaryota</taxon>
        <taxon>Metazoa</taxon>
        <taxon>Spiralia</taxon>
        <taxon>Gnathifera</taxon>
        <taxon>Rotifera</taxon>
        <taxon>Eurotatoria</taxon>
        <taxon>Bdelloidea</taxon>
        <taxon>Adinetida</taxon>
        <taxon>Adinetidae</taxon>
        <taxon>Adineta</taxon>
    </lineage>
</organism>
<evidence type="ECO:0000313" key="4">
    <source>
        <dbReference type="Proteomes" id="UP000663881"/>
    </source>
</evidence>
<feature type="compositionally biased region" description="Basic and acidic residues" evidence="1">
    <location>
        <begin position="36"/>
        <end position="46"/>
    </location>
</feature>
<name>A0A819MLX9_9BILA</name>
<proteinExistence type="predicted"/>
<evidence type="ECO:0000256" key="1">
    <source>
        <dbReference type="SAM" id="MobiDB-lite"/>
    </source>
</evidence>
<evidence type="ECO:0000313" key="3">
    <source>
        <dbReference type="EMBL" id="CAF3981027.1"/>
    </source>
</evidence>
<sequence length="103" mass="11347">MEYNSSSADNNVQGDANGINNSSRENSSVFAQSDDNEYKTSEPVDEEIRKLTKLESKLSRILIYLVTLTNQINCTFIKIKETSGKVVQDSPSSVNPRGMGVAE</sequence>
<feature type="region of interest" description="Disordered" evidence="1">
    <location>
        <begin position="1"/>
        <end position="46"/>
    </location>
</feature>
<feature type="compositionally biased region" description="Polar residues" evidence="1">
    <location>
        <begin position="1"/>
        <end position="33"/>
    </location>
</feature>
<accession>A0A819MLX9</accession>
<reference evidence="3" key="1">
    <citation type="submission" date="2021-02" db="EMBL/GenBank/DDBJ databases">
        <authorList>
            <person name="Nowell W R."/>
        </authorList>
    </citation>
    <scope>NUCLEOTIDE SEQUENCE</scope>
</reference>